<evidence type="ECO:0000313" key="2">
    <source>
        <dbReference type="Proteomes" id="UP000285112"/>
    </source>
</evidence>
<sequence length="191" mass="20471">MAARSGLILLSGLPGTGKSTIAAPLARALRAAYLRIDTIEQTLVESGELAAPPRTAGYLTGYALAGDQLGIGVTVVAECVNPLKITRDAWARVAGENAAWLLEVELICSDPTEHRSRVENRRIDIPGLTPQTWRQVLDREYEAWDREHLIIDTAIASARRAADIIVEQAAVKGQTPLCADDLPSGPEAKPG</sequence>
<dbReference type="Pfam" id="PF13671">
    <property type="entry name" value="AAA_33"/>
    <property type="match status" value="1"/>
</dbReference>
<gene>
    <name evidence="1" type="ORF">D5S19_18515</name>
</gene>
<dbReference type="OrthoDB" id="3819922at2"/>
<dbReference type="Gene3D" id="3.40.50.300">
    <property type="entry name" value="P-loop containing nucleotide triphosphate hydrolases"/>
    <property type="match status" value="1"/>
</dbReference>
<dbReference type="InterPro" id="IPR027417">
    <property type="entry name" value="P-loop_NTPase"/>
</dbReference>
<dbReference type="EMBL" id="QZFV01000090">
    <property type="protein sequence ID" value="RJQ83987.1"/>
    <property type="molecule type" value="Genomic_DNA"/>
</dbReference>
<organism evidence="1 2">
    <name type="scientific">Amycolatopsis panacis</name>
    <dbReference type="NCBI Taxonomy" id="2340917"/>
    <lineage>
        <taxon>Bacteria</taxon>
        <taxon>Bacillati</taxon>
        <taxon>Actinomycetota</taxon>
        <taxon>Actinomycetes</taxon>
        <taxon>Pseudonocardiales</taxon>
        <taxon>Pseudonocardiaceae</taxon>
        <taxon>Amycolatopsis</taxon>
    </lineage>
</organism>
<dbReference type="RefSeq" id="WP_120024600.1">
    <property type="nucleotide sequence ID" value="NZ_QZFV01000090.1"/>
</dbReference>
<reference evidence="1 2" key="1">
    <citation type="submission" date="2018-09" db="EMBL/GenBank/DDBJ databases">
        <title>YIM PH 21725 draft genome.</title>
        <authorList>
            <person name="Miao C."/>
        </authorList>
    </citation>
    <scope>NUCLEOTIDE SEQUENCE [LARGE SCALE GENOMIC DNA]</scope>
    <source>
        <strain evidence="2">YIM PH21725</strain>
    </source>
</reference>
<evidence type="ECO:0000313" key="1">
    <source>
        <dbReference type="EMBL" id="RJQ83987.1"/>
    </source>
</evidence>
<keyword evidence="1" id="KW-0808">Transferase</keyword>
<dbReference type="GO" id="GO:0016301">
    <property type="term" value="F:kinase activity"/>
    <property type="evidence" value="ECO:0007669"/>
    <property type="project" value="UniProtKB-KW"/>
</dbReference>
<dbReference type="AlphaFoldDB" id="A0A419I299"/>
<accession>A0A419I299</accession>
<keyword evidence="2" id="KW-1185">Reference proteome</keyword>
<proteinExistence type="predicted"/>
<dbReference type="Proteomes" id="UP000285112">
    <property type="component" value="Unassembled WGS sequence"/>
</dbReference>
<dbReference type="SUPFAM" id="SSF52540">
    <property type="entry name" value="P-loop containing nucleoside triphosphate hydrolases"/>
    <property type="match status" value="1"/>
</dbReference>
<name>A0A419I299_9PSEU</name>
<keyword evidence="1" id="KW-0418">Kinase</keyword>
<protein>
    <submittedName>
        <fullName evidence="1">Adenylyl-sulfate kinase</fullName>
    </submittedName>
</protein>
<dbReference type="PANTHER" id="PTHR37807:SF3">
    <property type="entry name" value="OS07G0160300 PROTEIN"/>
    <property type="match status" value="1"/>
</dbReference>
<comment type="caution">
    <text evidence="1">The sequence shown here is derived from an EMBL/GenBank/DDBJ whole genome shotgun (WGS) entry which is preliminary data.</text>
</comment>
<dbReference type="PANTHER" id="PTHR37807">
    <property type="entry name" value="OS07G0160300 PROTEIN"/>
    <property type="match status" value="1"/>
</dbReference>